<evidence type="ECO:0000259" key="5">
    <source>
        <dbReference type="PROSITE" id="PS51294"/>
    </source>
</evidence>
<feature type="region of interest" description="Disordered" evidence="2">
    <location>
        <begin position="2824"/>
        <end position="2904"/>
    </location>
</feature>
<feature type="domain" description="SANT" evidence="4">
    <location>
        <begin position="1485"/>
        <end position="1533"/>
    </location>
</feature>
<dbReference type="Gene3D" id="1.10.10.60">
    <property type="entry name" value="Homeodomain-like"/>
    <property type="match status" value="1"/>
</dbReference>
<dbReference type="PROSITE" id="PS51294">
    <property type="entry name" value="HTH_MYB"/>
    <property type="match status" value="1"/>
</dbReference>
<feature type="compositionally biased region" description="Polar residues" evidence="2">
    <location>
        <begin position="781"/>
        <end position="807"/>
    </location>
</feature>
<comment type="caution">
    <text evidence="6">The sequence shown here is derived from an EMBL/GenBank/DDBJ whole genome shotgun (WGS) entry which is preliminary data.</text>
</comment>
<name>A0AAV0SR97_9STRA</name>
<organism evidence="6 7">
    <name type="scientific">Peronospora farinosa</name>
    <dbReference type="NCBI Taxonomy" id="134698"/>
    <lineage>
        <taxon>Eukaryota</taxon>
        <taxon>Sar</taxon>
        <taxon>Stramenopiles</taxon>
        <taxon>Oomycota</taxon>
        <taxon>Peronosporomycetes</taxon>
        <taxon>Peronosporales</taxon>
        <taxon>Peronosporaceae</taxon>
        <taxon>Peronospora</taxon>
    </lineage>
</organism>
<dbReference type="Gene3D" id="1.20.58.1880">
    <property type="match status" value="1"/>
</dbReference>
<feature type="domain" description="HTH myb-type" evidence="5">
    <location>
        <begin position="1947"/>
        <end position="1995"/>
    </location>
</feature>
<sequence length="2904" mass="318189">MADNSSRASSPEPGEATPARRRHIQIKSSSSSASRGSVDRHLVETGRSTAYTSQSQQWHDSSPPRSRLPRPYTSRSGGGHGSYFKHQPMSYEGTRATASYQKDRVFSRSRGRSVSRSPKSPPRSRSRSRSRSFSPRGHRTFVNWEQGGRSARTGQYVYGRGGRGNQYDSRQRGRERDTWSRGGGRGGGRYSNYQRGNRFYPKEVRYTTAAMTPHHRSISRERRSNDGSTSVARSFRDRQMRDRGQDRWGYESGYCERTRERELSSRSLSLVRTSSFASDYFRESEASVSAEEGEEKSEENYMATSERSLESQTPSESGSINWEMTNATESGTKRMVVSSTLALPPRPTADSSWNSGVFKESDGHSCPTNRKAIVKERLSRRSEGEKSDVSQVESAASCTGSIEVDDEDEKKRKDDMLYAGCTNAIASENEQTHVKRMSKELASAAEVQIANFTDATTFVSEQVQGDEGLLKKTTEVPKTDDGGMSNASKSFGEAKDDAGLTARTEVKATAPLGLPDAAEVPNKVILLQEDCVKSSDKYVLAEDKVEISRENLSSVSQQSSTSPGLKHGVDSKMDDPTTVDPIAPHDEGLLLETKEHRKNELLVDKFADDDFLVVIKDGGADRGAVSSSSSKAKDADQLSSWKPIVHAADVEMTGVDADDGKRSGLDAVSSVAADQQVLDTDDLSIVSATKPKDTMMSENREVEEREAMAVVTDCSFTKLSTTVAYDSLSDIRDSKIVTSLSSSLEQGQGAKRAVNATMMNTLPDIEHGRKKRAKVERSRTDPSSAAFSNNSKPRSTSFSSFGLQNSSRCDESAHEEDKGLFRAELTLMLRPAHEETRESYYKQRDVASSLTHKHSPKFSGRPAVDRRASFSTLPEHSCYASSEESGDAGGSRTSRSSYSKPFLQPYVCLESSAEGRRRDFHDGIKKEDVVKREVLPTESVSSIIDAQLLPVGERILGAENLPAEDKWSSKVREELPSLPNIPLPRGGIRATSSPTVVGEGTPTKRHRPRLGWGQGLVAPSSPPQPAKRPRIGWGQGLVQQKNDTLQSATTAFLDEGDTCVSDGNAKSEETSALSRDDEYPPVKAEAGKIVIIDDFYQDAVKKLTLERSTPEKAKLVAAEGSFVLVTSEAETGDDAKTVKGGAIGKDSVVYAKPLKEEVLAAIDILDSDIAGVKKQIEALQRRIACAEESACVSADTELVLADEPVRTAASSKLGGPTDTSSAQPLLTSPVKLAVDPKFVELLAGVFSENLRKTTAANDRLPKRMEKGQVATKIYHQPSDYPFYQDNIDRGSALSNQMRLKVRMRNRARHEYLKKLARDYVDMKKSWKVGVKKMEKDRKRQEKLRLKQLQKEKLKTMSESGPVRTTNTIHQSPHVQQLVAAEKAAEAAGEGTIVRTSSRLTNNSSADLDNNDLEKIEQAKTQALIDQEVRKKRLKNALSTAIPDMLITAEDRQQRYFTRFANCQSCMADGLVTDWKLKERAEMKVNPWNDLEKCIYVDKFLQFPKNFPQISLFLSNKTTGDVIAFYYRTKKVADYKALLREQQLRRRGAGSKNTWSCWNLSACAAICLGVQFPEHVAKLLLHPSNFRSHQASDNILNSAGAQRLLRGSKAKVEGNRKTTNSNAVSSSGAVVAAAAAEGLSALDLVSRTNHTSSVRSSVEVQLDNVINSGDSDTSDEEKFTLYTQQLEQFIAGQQRPFLLDYASLLTDNSYSTGYEVSTHSVEERLKKYPTPSKELESAIDAVAEMSSAGASEEATKSKQQSLAAGSQGNLKNCCTHTMKESKQHRKMKKTQEGDATLTGATITLASSQAVGGAGGEKSGSHNRKKNAASSSSAPGTPGSNRGPPRISIPEEKAGQSVKKLSRSGGGTPGVRRTNSSQSHLTNASPKSSAVSAGTSDLSTTALTGGTVKKVSGGSITPHANARTSSPSANAAAGGNNANAAVPAKRVVQKWTEGEKADFLKFFSQYGKDWTTLTENIPTKTAAQIKNYYQNYKNRLNLQDILKRRIENAVVGGCVDGKGVSHIVPTSAATSGTIVASPRSAAAGLMSGTLRQMGRSVELPGGLSVGMPDGSMAMSASDVSMSFQAALSAAQPGMHGVNGLSELSTNQFVMQAHQDQQQQQQSRETMNPASNSERYLKLLNMQHQLQIMQFQQQQKSQGMASECGGAESNNSYHESKMQTVNAQRLYQFSRQQQHQVPPQHLSMQALQQMGLQAQFQNPVHTRMIPLPMQQQQMGHQSALYQPIGHLQAQHPQVIAAGVQMNLSSTSTQHTSAAVDGGSGLIRGNAGSSSGVIGHHDAVQRSMMNIAIMKNGAGGNGSAMLQGAVSSSPCQPMVPSRSMAMETSRPQDMESRQPAWHSALSSTPTNAAASAGFTSEDTLATASTTQDNALNGRDDFAPPHVQPVCSRMSFSSILNESESPRDDFTPRGNGSMVIRKQESPRMSEQQCRQQQGQLQRDQQQQLMQQRHQPPLHLEHARAIPPSAELSRSPVSAPSPTAHLLPRRSSVPTPHNRMGLMSSLLNVPSPERRTSTPGHQSPLIHQQQRMQRQTQPARYYDASRADSAGIASRSAIASIVSGMPSSSTMSSTMARTNSSEIMTSSASNMDSTYSNNTSAVALSRSGSASSTSSVVSNAPPQGDLRAQQQMWNYAPQIRFEEAELLRRAQRAEEEAARAAAAAAAAARALQEAQQARQQALDMAANMARYNSAMQQQQQTQQQQAQQQQAQQQQAQHQQAQHQQAQQQQAQQQQAQQQQAQQQQAQQQQAQQQQAQQQQAQQQQAQQQQAQQQQAQQQQAQQQQAQQQQIQQQAQQQAQQQQAHQQQQYQQLQQYQFQGHHHQQMHQQQQQHHDYQQQHQAQQLHQHQMQQHQALHHHLQLMQQQQQRSTASPSDRILQQQQQPPQRGPQADR</sequence>
<feature type="compositionally biased region" description="Polar residues" evidence="2">
    <location>
        <begin position="2356"/>
        <end position="2367"/>
    </location>
</feature>
<feature type="compositionally biased region" description="Polar residues" evidence="2">
    <location>
        <begin position="46"/>
        <end position="60"/>
    </location>
</feature>
<feature type="domain" description="SANT" evidence="4">
    <location>
        <begin position="1944"/>
        <end position="1995"/>
    </location>
</feature>
<feature type="region of interest" description="Disordered" evidence="2">
    <location>
        <begin position="474"/>
        <end position="496"/>
    </location>
</feature>
<feature type="coiled-coil region" evidence="1">
    <location>
        <begin position="2653"/>
        <end position="2818"/>
    </location>
</feature>
<feature type="region of interest" description="Disordered" evidence="2">
    <location>
        <begin position="978"/>
        <end position="1028"/>
    </location>
</feature>
<evidence type="ECO:0000256" key="2">
    <source>
        <dbReference type="SAM" id="MobiDB-lite"/>
    </source>
</evidence>
<gene>
    <name evidence="6" type="ORF">PFR002_LOCUS1001</name>
</gene>
<feature type="compositionally biased region" description="Low complexity" evidence="2">
    <location>
        <begin position="553"/>
        <end position="562"/>
    </location>
</feature>
<dbReference type="SMART" id="SM00717">
    <property type="entry name" value="SANT"/>
    <property type="match status" value="2"/>
</dbReference>
<feature type="compositionally biased region" description="Low complexity" evidence="2">
    <location>
        <begin position="2538"/>
        <end position="2547"/>
    </location>
</feature>
<proteinExistence type="predicted"/>
<feature type="domain" description="Myb-like" evidence="3">
    <location>
        <begin position="1948"/>
        <end position="1991"/>
    </location>
</feature>
<protein>
    <recommendedName>
        <fullName evidence="8">SANT domain-containing protein</fullName>
    </recommendedName>
</protein>
<feature type="compositionally biased region" description="Basic and acidic residues" evidence="2">
    <location>
        <begin position="234"/>
        <end position="243"/>
    </location>
</feature>
<feature type="compositionally biased region" description="Polar residues" evidence="2">
    <location>
        <begin position="302"/>
        <end position="321"/>
    </location>
</feature>
<feature type="compositionally biased region" description="Polar residues" evidence="2">
    <location>
        <begin position="1871"/>
        <end position="1902"/>
    </location>
</feature>
<evidence type="ECO:0000256" key="1">
    <source>
        <dbReference type="SAM" id="Coils"/>
    </source>
</evidence>
<evidence type="ECO:0000259" key="3">
    <source>
        <dbReference type="PROSITE" id="PS50090"/>
    </source>
</evidence>
<feature type="coiled-coil region" evidence="1">
    <location>
        <begin position="1162"/>
        <end position="1189"/>
    </location>
</feature>
<dbReference type="CDD" id="cd00167">
    <property type="entry name" value="SANT"/>
    <property type="match status" value="1"/>
</dbReference>
<evidence type="ECO:0000259" key="4">
    <source>
        <dbReference type="PROSITE" id="PS51293"/>
    </source>
</evidence>
<feature type="region of interest" description="Disordered" evidence="2">
    <location>
        <begin position="342"/>
        <end position="411"/>
    </location>
</feature>
<evidence type="ECO:0000313" key="6">
    <source>
        <dbReference type="EMBL" id="CAI5706343.1"/>
    </source>
</evidence>
<accession>A0AAV0SR97</accession>
<evidence type="ECO:0000313" key="7">
    <source>
        <dbReference type="Proteomes" id="UP001159659"/>
    </source>
</evidence>
<feature type="region of interest" description="Disordered" evidence="2">
    <location>
        <begin position="1059"/>
        <end position="1078"/>
    </location>
</feature>
<dbReference type="SUPFAM" id="SSF46689">
    <property type="entry name" value="Homeodomain-like"/>
    <property type="match status" value="2"/>
</dbReference>
<dbReference type="Pfam" id="PF00249">
    <property type="entry name" value="Myb_DNA-binding"/>
    <property type="match status" value="1"/>
</dbReference>
<feature type="region of interest" description="Disordered" evidence="2">
    <location>
        <begin position="2319"/>
        <end position="2367"/>
    </location>
</feature>
<reference evidence="6" key="1">
    <citation type="submission" date="2022-12" db="EMBL/GenBank/DDBJ databases">
        <authorList>
            <person name="Webb A."/>
        </authorList>
    </citation>
    <scope>NUCLEOTIDE SEQUENCE</scope>
    <source>
        <strain evidence="6">Pf2</strain>
    </source>
</reference>
<feature type="compositionally biased region" description="Low complexity" evidence="2">
    <location>
        <begin position="2442"/>
        <end position="2465"/>
    </location>
</feature>
<dbReference type="GO" id="GO:0005654">
    <property type="term" value="C:nucleoplasm"/>
    <property type="evidence" value="ECO:0007669"/>
    <property type="project" value="UniProtKB-ARBA"/>
</dbReference>
<dbReference type="PROSITE" id="PS51293">
    <property type="entry name" value="SANT"/>
    <property type="match status" value="2"/>
</dbReference>
<feature type="region of interest" description="Disordered" evidence="2">
    <location>
        <begin position="761"/>
        <end position="815"/>
    </location>
</feature>
<feature type="compositionally biased region" description="Low complexity" evidence="2">
    <location>
        <begin position="2890"/>
        <end position="2904"/>
    </location>
</feature>
<feature type="compositionally biased region" description="Basic and acidic residues" evidence="2">
    <location>
        <begin position="1065"/>
        <end position="1078"/>
    </location>
</feature>
<dbReference type="Proteomes" id="UP001159659">
    <property type="component" value="Unassembled WGS sequence"/>
</dbReference>
<feature type="coiled-coil region" evidence="1">
    <location>
        <begin position="1331"/>
        <end position="1358"/>
    </location>
</feature>
<feature type="region of interest" description="Disordered" evidence="2">
    <location>
        <begin position="1"/>
        <end position="243"/>
    </location>
</feature>
<dbReference type="PROSITE" id="PS50090">
    <property type="entry name" value="MYB_LIKE"/>
    <property type="match status" value="1"/>
</dbReference>
<feature type="compositionally biased region" description="Low complexity" evidence="2">
    <location>
        <begin position="2848"/>
        <end position="2864"/>
    </location>
</feature>
<dbReference type="GO" id="GO:0032991">
    <property type="term" value="C:protein-containing complex"/>
    <property type="evidence" value="ECO:0007669"/>
    <property type="project" value="UniProtKB-ARBA"/>
</dbReference>
<feature type="compositionally biased region" description="Polar residues" evidence="2">
    <location>
        <begin position="1756"/>
        <end position="1771"/>
    </location>
</feature>
<dbReference type="GO" id="GO:0000785">
    <property type="term" value="C:chromatin"/>
    <property type="evidence" value="ECO:0007669"/>
    <property type="project" value="TreeGrafter"/>
</dbReference>
<dbReference type="InterPro" id="IPR017884">
    <property type="entry name" value="SANT_dom"/>
</dbReference>
<dbReference type="InterPro" id="IPR051571">
    <property type="entry name" value="N-CoR_corepressor"/>
</dbReference>
<dbReference type="InterPro" id="IPR009057">
    <property type="entry name" value="Homeodomain-like_sf"/>
</dbReference>
<dbReference type="PANTHER" id="PTHR13992">
    <property type="entry name" value="NUCLEAR RECEPTOR CO-REPRESSOR RELATED NCOR"/>
    <property type="match status" value="1"/>
</dbReference>
<feature type="region of interest" description="Disordered" evidence="2">
    <location>
        <begin position="834"/>
        <end position="897"/>
    </location>
</feature>
<feature type="region of interest" description="Disordered" evidence="2">
    <location>
        <begin position="2433"/>
        <end position="2466"/>
    </location>
</feature>
<feature type="region of interest" description="Disordered" evidence="2">
    <location>
        <begin position="549"/>
        <end position="577"/>
    </location>
</feature>
<dbReference type="InterPro" id="IPR001005">
    <property type="entry name" value="SANT/Myb"/>
</dbReference>
<dbReference type="InterPro" id="IPR017930">
    <property type="entry name" value="Myb_dom"/>
</dbReference>
<feature type="region of interest" description="Disordered" evidence="2">
    <location>
        <begin position="1806"/>
        <end position="1935"/>
    </location>
</feature>
<feature type="compositionally biased region" description="Basic and acidic residues" evidence="2">
    <location>
        <begin position="169"/>
        <end position="179"/>
    </location>
</feature>
<keyword evidence="1" id="KW-0175">Coiled coil</keyword>
<feature type="compositionally biased region" description="Polar residues" evidence="2">
    <location>
        <begin position="389"/>
        <end position="400"/>
    </location>
</feature>
<dbReference type="EMBL" id="CANTFK010000091">
    <property type="protein sequence ID" value="CAI5706343.1"/>
    <property type="molecule type" value="Genomic_DNA"/>
</dbReference>
<feature type="compositionally biased region" description="Polar residues" evidence="2">
    <location>
        <begin position="2527"/>
        <end position="2537"/>
    </location>
</feature>
<feature type="compositionally biased region" description="Basic and acidic residues" evidence="2">
    <location>
        <begin position="834"/>
        <end position="845"/>
    </location>
</feature>
<evidence type="ECO:0008006" key="8">
    <source>
        <dbReference type="Google" id="ProtNLM"/>
    </source>
</evidence>
<dbReference type="PANTHER" id="PTHR13992:SF39">
    <property type="entry name" value="SMRTER, ISOFORM G"/>
    <property type="match status" value="1"/>
</dbReference>
<dbReference type="GO" id="GO:0006357">
    <property type="term" value="P:regulation of transcription by RNA polymerase II"/>
    <property type="evidence" value="ECO:0007669"/>
    <property type="project" value="TreeGrafter"/>
</dbReference>
<feature type="region of interest" description="Disordered" evidence="2">
    <location>
        <begin position="1743"/>
        <end position="1771"/>
    </location>
</feature>
<feature type="region of interest" description="Disordered" evidence="2">
    <location>
        <begin position="281"/>
        <end position="321"/>
    </location>
</feature>
<feature type="compositionally biased region" description="Basic and acidic residues" evidence="2">
    <location>
        <begin position="373"/>
        <end position="388"/>
    </location>
</feature>
<feature type="compositionally biased region" description="Low complexity" evidence="2">
    <location>
        <begin position="61"/>
        <end position="75"/>
    </location>
</feature>
<feature type="region of interest" description="Disordered" evidence="2">
    <location>
        <begin position="2479"/>
        <end position="2547"/>
    </location>
</feature>